<reference evidence="2 3" key="2">
    <citation type="submission" date="2016-03" db="EMBL/GenBank/DDBJ databases">
        <title>New uncultured bacterium of the family Gallionellaceae from acid mine drainage: description and reconstruction of genome based on metagenomic analysis of microbial community.</title>
        <authorList>
            <person name="Kadnikov V."/>
            <person name="Ivasenko D."/>
            <person name="Beletsky A."/>
            <person name="Mardanov A."/>
            <person name="Danilova E."/>
            <person name="Pimenov N."/>
            <person name="Karnachuk O."/>
            <person name="Ravin N."/>
        </authorList>
    </citation>
    <scope>NUCLEOTIDE SEQUENCE [LARGE SCALE GENOMIC DNA]</scope>
    <source>
        <strain evidence="2">ShG14-8</strain>
    </source>
</reference>
<sequence length="171" mass="18653">MASCTDDLGDEIVVLDGVLTDEFGSYGKGVYIKNPPGSSHACESASGCMLFVKRHHLEMEGNQRIVVDTAAMPWYQGLVGGLSVMPLSEFGTRHTALVRWAPGTRFNPHRHYGGEEIYVLDGVFEDEFGRYPAGSWLRSPHLSAHCPFSIEGCTILVKTGHLLQDEAAALS</sequence>
<evidence type="ECO:0000313" key="2">
    <source>
        <dbReference type="EMBL" id="KXS31542.1"/>
    </source>
</evidence>
<dbReference type="PATRIC" id="fig|1796491.3.peg.2543"/>
<dbReference type="InterPro" id="IPR025979">
    <property type="entry name" value="ChrR-like_cupin_dom"/>
</dbReference>
<dbReference type="EMBL" id="LSLI01000069">
    <property type="protein sequence ID" value="KXS31542.1"/>
    <property type="molecule type" value="Genomic_DNA"/>
</dbReference>
<dbReference type="AlphaFoldDB" id="A0A139BRF7"/>
<dbReference type="Gene3D" id="2.60.120.10">
    <property type="entry name" value="Jelly Rolls"/>
    <property type="match status" value="2"/>
</dbReference>
<dbReference type="CDD" id="cd20303">
    <property type="entry name" value="cupin_ChrR_1"/>
    <property type="match status" value="1"/>
</dbReference>
<dbReference type="InterPro" id="IPR011051">
    <property type="entry name" value="RmlC_Cupin_sf"/>
</dbReference>
<gene>
    <name evidence="2" type="ORF">AWT59_2330</name>
</gene>
<name>A0A139BRF7_9PROT</name>
<feature type="domain" description="ChrR-like cupin" evidence="1">
    <location>
        <begin position="62"/>
        <end position="162"/>
    </location>
</feature>
<comment type="caution">
    <text evidence="2">The sequence shown here is derived from an EMBL/GenBank/DDBJ whole genome shotgun (WGS) entry which is preliminary data.</text>
</comment>
<dbReference type="SUPFAM" id="SSF51182">
    <property type="entry name" value="RmlC-like cupins"/>
    <property type="match status" value="2"/>
</dbReference>
<accession>A0A139BRF7</accession>
<evidence type="ECO:0000313" key="3">
    <source>
        <dbReference type="Proteomes" id="UP000070578"/>
    </source>
</evidence>
<protein>
    <recommendedName>
        <fullName evidence="1">ChrR-like cupin domain-containing protein</fullName>
    </recommendedName>
</protein>
<evidence type="ECO:0000259" key="1">
    <source>
        <dbReference type="Pfam" id="PF12973"/>
    </source>
</evidence>
<dbReference type="Proteomes" id="UP000070578">
    <property type="component" value="Unassembled WGS sequence"/>
</dbReference>
<dbReference type="Pfam" id="PF12973">
    <property type="entry name" value="Cupin_7"/>
    <property type="match status" value="2"/>
</dbReference>
<proteinExistence type="predicted"/>
<reference evidence="2 3" key="1">
    <citation type="submission" date="2016-02" db="EMBL/GenBank/DDBJ databases">
        <authorList>
            <person name="Wen L."/>
            <person name="He K."/>
            <person name="Yang H."/>
        </authorList>
    </citation>
    <scope>NUCLEOTIDE SEQUENCE [LARGE SCALE GENOMIC DNA]</scope>
    <source>
        <strain evidence="2">ShG14-8</strain>
    </source>
</reference>
<organism evidence="2 3">
    <name type="scientific">Candidatus Gallionella acididurans</name>
    <dbReference type="NCBI Taxonomy" id="1796491"/>
    <lineage>
        <taxon>Bacteria</taxon>
        <taxon>Pseudomonadati</taxon>
        <taxon>Pseudomonadota</taxon>
        <taxon>Betaproteobacteria</taxon>
        <taxon>Nitrosomonadales</taxon>
        <taxon>Gallionellaceae</taxon>
        <taxon>Gallionella</taxon>
    </lineage>
</organism>
<feature type="domain" description="ChrR-like cupin" evidence="1">
    <location>
        <begin position="9"/>
        <end position="57"/>
    </location>
</feature>
<dbReference type="InterPro" id="IPR014710">
    <property type="entry name" value="RmlC-like_jellyroll"/>
</dbReference>